<dbReference type="eggNOG" id="COG0860">
    <property type="taxonomic scope" value="Bacteria"/>
</dbReference>
<sequence length="387" mass="44751">MSLIRCIFFVFFILISQSSFGCDFHDFDSYQSRLTAKEIEWKIKTYLEKNEAIKRFYRLTPQVLYIGDLDHQQIDYILKLNTNSPILPNKHSKYNGLKNIRIAIDPGHFGGSFAELEERYVAIPAEMTKNNQPICFHEGDLTYLTALELQRLLENEGAVVLLTRSGIGQGAIKEDFFEWIKTHSDLIQNVSSLSQVFRNYYNKEDLKERAKIINEFSPDVTIVIHYNSHLTDEEKKNKSLLTKTNYNLAFIPGAFGADELNTIRDRYEFLRLIVTNQINESLKLSEYVTGQFIRQLGIPLISEYEKTSYIDSACLIQKPGIYSRNLALTRLVHSPVCYGETLVQNNQDEIYKLSEADTPVENIPCPKRVKAVAQAYYEGIKEYFKNR</sequence>
<evidence type="ECO:0000256" key="1">
    <source>
        <dbReference type="ARBA" id="ARBA00001561"/>
    </source>
</evidence>
<dbReference type="RefSeq" id="WP_011175393.1">
    <property type="nucleotide sequence ID" value="NC_005861.2"/>
</dbReference>
<dbReference type="AlphaFoldDB" id="Q6MCY2"/>
<evidence type="ECO:0000313" key="7">
    <source>
        <dbReference type="Proteomes" id="UP000000529"/>
    </source>
</evidence>
<dbReference type="HOGENOM" id="CLU_713399_0_0_0"/>
<dbReference type="KEGG" id="pcu:PC_RS04060"/>
<feature type="chain" id="PRO_5004276245" description="N-acetylmuramoyl-L-alanine amidase" evidence="4">
    <location>
        <begin position="22"/>
        <end position="387"/>
    </location>
</feature>
<dbReference type="PROSITE" id="PS51257">
    <property type="entry name" value="PROKAR_LIPOPROTEIN"/>
    <property type="match status" value="1"/>
</dbReference>
<dbReference type="EC" id="3.5.1.28" evidence="2"/>
<protein>
    <recommendedName>
        <fullName evidence="2">N-acetylmuramoyl-L-alanine amidase</fullName>
        <ecNumber evidence="2">3.5.1.28</ecNumber>
    </recommendedName>
</protein>
<feature type="signal peptide" evidence="4">
    <location>
        <begin position="1"/>
        <end position="21"/>
    </location>
</feature>
<accession>Q6MCY2</accession>
<dbReference type="Gene3D" id="3.40.630.40">
    <property type="entry name" value="Zn-dependent exopeptidases"/>
    <property type="match status" value="1"/>
</dbReference>
<keyword evidence="3" id="KW-0378">Hydrolase</keyword>
<dbReference type="GO" id="GO:0008745">
    <property type="term" value="F:N-acetylmuramoyl-L-alanine amidase activity"/>
    <property type="evidence" value="ECO:0007669"/>
    <property type="project" value="UniProtKB-EC"/>
</dbReference>
<dbReference type="GO" id="GO:0030288">
    <property type="term" value="C:outer membrane-bounded periplasmic space"/>
    <property type="evidence" value="ECO:0007669"/>
    <property type="project" value="TreeGrafter"/>
</dbReference>
<reference evidence="6 7" key="1">
    <citation type="journal article" date="2004" name="Science">
        <title>Illuminating the evolutionary history of chlamydiae.</title>
        <authorList>
            <person name="Horn M."/>
            <person name="Collingro A."/>
            <person name="Schmitz-Esser S."/>
            <person name="Beier C.L."/>
            <person name="Purkhold U."/>
            <person name="Fartmann B."/>
            <person name="Brandt P."/>
            <person name="Nyakatura G.J."/>
            <person name="Droege M."/>
            <person name="Frishman D."/>
            <person name="Rattei T."/>
            <person name="Mewes H."/>
            <person name="Wagner M."/>
        </authorList>
    </citation>
    <scope>NUCLEOTIDE SEQUENCE [LARGE SCALE GENOMIC DNA]</scope>
    <source>
        <strain evidence="6 7">UWE25</strain>
    </source>
</reference>
<evidence type="ECO:0000256" key="4">
    <source>
        <dbReference type="SAM" id="SignalP"/>
    </source>
</evidence>
<dbReference type="PANTHER" id="PTHR30404:SF0">
    <property type="entry name" value="N-ACETYLMURAMOYL-L-ALANINE AMIDASE AMIC"/>
    <property type="match status" value="1"/>
</dbReference>
<evidence type="ECO:0000256" key="3">
    <source>
        <dbReference type="ARBA" id="ARBA00022801"/>
    </source>
</evidence>
<evidence type="ECO:0000259" key="5">
    <source>
        <dbReference type="Pfam" id="PF01520"/>
    </source>
</evidence>
<evidence type="ECO:0000313" key="6">
    <source>
        <dbReference type="EMBL" id="CAF23567.1"/>
    </source>
</evidence>
<keyword evidence="7" id="KW-1185">Reference proteome</keyword>
<dbReference type="Proteomes" id="UP000000529">
    <property type="component" value="Chromosome"/>
</dbReference>
<comment type="catalytic activity">
    <reaction evidence="1">
        <text>Hydrolyzes the link between N-acetylmuramoyl residues and L-amino acid residues in certain cell-wall glycopeptides.</text>
        <dbReference type="EC" id="3.5.1.28"/>
    </reaction>
</comment>
<dbReference type="SUPFAM" id="SSF53187">
    <property type="entry name" value="Zn-dependent exopeptidases"/>
    <property type="match status" value="1"/>
</dbReference>
<dbReference type="Pfam" id="PF01520">
    <property type="entry name" value="Amidase_3"/>
    <property type="match status" value="1"/>
</dbReference>
<dbReference type="PANTHER" id="PTHR30404">
    <property type="entry name" value="N-ACETYLMURAMOYL-L-ALANINE AMIDASE"/>
    <property type="match status" value="1"/>
</dbReference>
<dbReference type="OrthoDB" id="20403at2"/>
<feature type="domain" description="MurNAc-LAA" evidence="5">
    <location>
        <begin position="102"/>
        <end position="357"/>
    </location>
</feature>
<proteinExistence type="predicted"/>
<gene>
    <name evidence="6" type="ORF">PC_RS04060</name>
</gene>
<name>Q6MCY2_PARUW</name>
<organism evidence="6 7">
    <name type="scientific">Protochlamydia amoebophila (strain UWE25)</name>
    <dbReference type="NCBI Taxonomy" id="264201"/>
    <lineage>
        <taxon>Bacteria</taxon>
        <taxon>Pseudomonadati</taxon>
        <taxon>Chlamydiota</taxon>
        <taxon>Chlamydiia</taxon>
        <taxon>Parachlamydiales</taxon>
        <taxon>Parachlamydiaceae</taxon>
        <taxon>Candidatus Protochlamydia</taxon>
    </lineage>
</organism>
<dbReference type="InterPro" id="IPR002508">
    <property type="entry name" value="MurNAc-LAA_cat"/>
</dbReference>
<keyword evidence="4" id="KW-0732">Signal</keyword>
<dbReference type="InterPro" id="IPR050695">
    <property type="entry name" value="N-acetylmuramoyl_amidase_3"/>
</dbReference>
<dbReference type="GO" id="GO:0009253">
    <property type="term" value="P:peptidoglycan catabolic process"/>
    <property type="evidence" value="ECO:0007669"/>
    <property type="project" value="InterPro"/>
</dbReference>
<evidence type="ECO:0000256" key="2">
    <source>
        <dbReference type="ARBA" id="ARBA00011901"/>
    </source>
</evidence>
<dbReference type="STRING" id="264201.pc0843"/>
<dbReference type="EMBL" id="BX908798">
    <property type="protein sequence ID" value="CAF23567.1"/>
    <property type="molecule type" value="Genomic_DNA"/>
</dbReference>